<reference evidence="7" key="2">
    <citation type="submission" date="2025-09" db="UniProtKB">
        <authorList>
            <consortium name="Ensembl"/>
        </authorList>
    </citation>
    <scope>IDENTIFICATION</scope>
</reference>
<sequence length="111" mass="12709">MAEDIRAKLGRYKTAPFDSRFPNQNQTRNCWQNYLDFQRCQRAMAARGADVTPCQWYFRVYKSLCPTSWGHQMAPMASNRPMSPNVPKMSPNVPKCSQISPNPPQMTPNAP</sequence>
<dbReference type="InParanoid" id="A0A674HSR2"/>
<comment type="subcellular location">
    <subcellularLocation>
        <location evidence="1">Mitochondrion</location>
    </subcellularLocation>
</comment>
<proteinExistence type="predicted"/>
<accession>A0A674HSR2</accession>
<dbReference type="GeneTree" id="ENSGT00940000156204"/>
<feature type="compositionally biased region" description="Pro residues" evidence="6">
    <location>
        <begin position="101"/>
        <end position="111"/>
    </location>
</feature>
<dbReference type="InterPro" id="IPR036549">
    <property type="entry name" value="CX6/COA6-like_sf"/>
</dbReference>
<evidence type="ECO:0000313" key="8">
    <source>
        <dbReference type="Proteomes" id="UP000007754"/>
    </source>
</evidence>
<dbReference type="Proteomes" id="UP000007754">
    <property type="component" value="Unplaced"/>
</dbReference>
<dbReference type="InterPro" id="IPR048280">
    <property type="entry name" value="COX6B-like"/>
</dbReference>
<dbReference type="SUPFAM" id="SSF47694">
    <property type="entry name" value="Cytochrome c oxidase subunit h"/>
    <property type="match status" value="1"/>
</dbReference>
<dbReference type="PROSITE" id="PS51808">
    <property type="entry name" value="CHCH"/>
    <property type="match status" value="1"/>
</dbReference>
<evidence type="ECO:0000256" key="1">
    <source>
        <dbReference type="ARBA" id="ARBA00004173"/>
    </source>
</evidence>
<name>A0A674HSR2_TAEGU</name>
<dbReference type="GO" id="GO:0045277">
    <property type="term" value="C:respiratory chain complex IV"/>
    <property type="evidence" value="ECO:0007669"/>
    <property type="project" value="InterPro"/>
</dbReference>
<protein>
    <recommendedName>
        <fullName evidence="4">Cytochrome c oxidase subunit 6B1</fullName>
    </recommendedName>
    <alternativeName>
        <fullName evidence="5">Cytochrome c oxidase subunit VIb isoform 1</fullName>
    </alternativeName>
</protein>
<dbReference type="GO" id="GO:0005739">
    <property type="term" value="C:mitochondrion"/>
    <property type="evidence" value="ECO:0007669"/>
    <property type="project" value="UniProtKB-SubCell"/>
</dbReference>
<keyword evidence="3" id="KW-1015">Disulfide bond</keyword>
<keyword evidence="2" id="KW-0496">Mitochondrion</keyword>
<dbReference type="AlphaFoldDB" id="A0A674HSR2"/>
<dbReference type="FunFam" id="1.10.10.140:FF:000001">
    <property type="entry name" value="Cytochrome c oxidase subunit 6B1"/>
    <property type="match status" value="1"/>
</dbReference>
<evidence type="ECO:0000256" key="5">
    <source>
        <dbReference type="ARBA" id="ARBA00042114"/>
    </source>
</evidence>
<keyword evidence="8" id="KW-1185">Reference proteome</keyword>
<dbReference type="Gene3D" id="1.10.10.140">
    <property type="entry name" value="Cytochrome c oxidase, subunit VIb"/>
    <property type="match status" value="1"/>
</dbReference>
<evidence type="ECO:0000256" key="6">
    <source>
        <dbReference type="SAM" id="MobiDB-lite"/>
    </source>
</evidence>
<evidence type="ECO:0000256" key="2">
    <source>
        <dbReference type="ARBA" id="ARBA00023128"/>
    </source>
</evidence>
<evidence type="ECO:0000313" key="7">
    <source>
        <dbReference type="Ensembl" id="ENSTGUP00000038085.1"/>
    </source>
</evidence>
<dbReference type="Ensembl" id="ENSTGUT00000035361.1">
    <property type="protein sequence ID" value="ENSTGUP00000038085.1"/>
    <property type="gene ID" value="ENSTGUG00000024037.1"/>
</dbReference>
<evidence type="ECO:0000256" key="4">
    <source>
        <dbReference type="ARBA" id="ARBA00040060"/>
    </source>
</evidence>
<dbReference type="InterPro" id="IPR003213">
    <property type="entry name" value="Cyt_c_oxidase_su6B"/>
</dbReference>
<organism evidence="7 8">
    <name type="scientific">Taeniopygia guttata</name>
    <name type="common">Zebra finch</name>
    <name type="synonym">Poephila guttata</name>
    <dbReference type="NCBI Taxonomy" id="59729"/>
    <lineage>
        <taxon>Eukaryota</taxon>
        <taxon>Metazoa</taxon>
        <taxon>Chordata</taxon>
        <taxon>Craniata</taxon>
        <taxon>Vertebrata</taxon>
        <taxon>Euteleostomi</taxon>
        <taxon>Archelosauria</taxon>
        <taxon>Archosauria</taxon>
        <taxon>Dinosauria</taxon>
        <taxon>Saurischia</taxon>
        <taxon>Theropoda</taxon>
        <taxon>Coelurosauria</taxon>
        <taxon>Aves</taxon>
        <taxon>Neognathae</taxon>
        <taxon>Neoaves</taxon>
        <taxon>Telluraves</taxon>
        <taxon>Australaves</taxon>
        <taxon>Passeriformes</taxon>
        <taxon>Passeroidea</taxon>
        <taxon>Estrildidae</taxon>
        <taxon>Estrildinae</taxon>
        <taxon>Taeniopygia</taxon>
    </lineage>
</organism>
<dbReference type="PANTHER" id="PTHR11387">
    <property type="entry name" value="CYTOCHROME C OXIDASE SUBUNIT 6B"/>
    <property type="match status" value="1"/>
</dbReference>
<dbReference type="CDD" id="cd00926">
    <property type="entry name" value="Cyt_c_Oxidase_VIb"/>
    <property type="match status" value="1"/>
</dbReference>
<dbReference type="Pfam" id="PF02297">
    <property type="entry name" value="COX6B"/>
    <property type="match status" value="1"/>
</dbReference>
<evidence type="ECO:0000256" key="3">
    <source>
        <dbReference type="ARBA" id="ARBA00023157"/>
    </source>
</evidence>
<feature type="region of interest" description="Disordered" evidence="6">
    <location>
        <begin position="79"/>
        <end position="111"/>
    </location>
</feature>
<gene>
    <name evidence="7" type="primary">LOC115492946</name>
</gene>
<reference evidence="7" key="1">
    <citation type="submission" date="2025-08" db="UniProtKB">
        <authorList>
            <consortium name="Ensembl"/>
        </authorList>
    </citation>
    <scope>IDENTIFICATION</scope>
</reference>